<reference evidence="12" key="1">
    <citation type="journal article" date="2010" name="Nature">
        <title>The Amphimedon queenslandica genome and the evolution of animal complexity.</title>
        <authorList>
            <person name="Srivastava M."/>
            <person name="Simakov O."/>
            <person name="Chapman J."/>
            <person name="Fahey B."/>
            <person name="Gauthier M.E."/>
            <person name="Mitros T."/>
            <person name="Richards G.S."/>
            <person name="Conaco C."/>
            <person name="Dacre M."/>
            <person name="Hellsten U."/>
            <person name="Larroux C."/>
            <person name="Putnam N.H."/>
            <person name="Stanke M."/>
            <person name="Adamska M."/>
            <person name="Darling A."/>
            <person name="Degnan S.M."/>
            <person name="Oakley T.H."/>
            <person name="Plachetzki D.C."/>
            <person name="Zhai Y."/>
            <person name="Adamski M."/>
            <person name="Calcino A."/>
            <person name="Cummins S.F."/>
            <person name="Goodstein D.M."/>
            <person name="Harris C."/>
            <person name="Jackson D.J."/>
            <person name="Leys S.P."/>
            <person name="Shu S."/>
            <person name="Woodcroft B.J."/>
            <person name="Vervoort M."/>
            <person name="Kosik K.S."/>
            <person name="Manning G."/>
            <person name="Degnan B.M."/>
            <person name="Rokhsar D.S."/>
        </authorList>
    </citation>
    <scope>NUCLEOTIDE SEQUENCE [LARGE SCALE GENOMIC DNA]</scope>
</reference>
<keyword evidence="2" id="KW-0479">Metal-binding</keyword>
<dbReference type="Pfam" id="PF00641">
    <property type="entry name" value="Zn_ribbon_RanBP"/>
    <property type="match status" value="1"/>
</dbReference>
<keyword evidence="5" id="KW-0805">Transcription regulation</keyword>
<feature type="domain" description="RanBP2-type" evidence="10">
    <location>
        <begin position="1"/>
        <end position="32"/>
    </location>
</feature>
<feature type="compositionally biased region" description="Polar residues" evidence="9">
    <location>
        <begin position="59"/>
        <end position="75"/>
    </location>
</feature>
<dbReference type="GO" id="GO:0045893">
    <property type="term" value="P:positive regulation of DNA-templated transcription"/>
    <property type="evidence" value="ECO:0007669"/>
    <property type="project" value="InterPro"/>
</dbReference>
<dbReference type="SUPFAM" id="SSF90209">
    <property type="entry name" value="Ran binding protein zinc finger-like"/>
    <property type="match status" value="1"/>
</dbReference>
<evidence type="ECO:0000256" key="7">
    <source>
        <dbReference type="ARBA" id="ARBA00023242"/>
    </source>
</evidence>
<dbReference type="AlphaFoldDB" id="A0A1X7V7X2"/>
<dbReference type="InParanoid" id="A0A1X7V7X2"/>
<dbReference type="EnsemblMetazoa" id="Aqu2.1.36073_001">
    <property type="protein sequence ID" value="Aqu2.1.36073_001"/>
    <property type="gene ID" value="Aqu2.1.36073"/>
</dbReference>
<evidence type="ECO:0000256" key="3">
    <source>
        <dbReference type="ARBA" id="ARBA00022771"/>
    </source>
</evidence>
<evidence type="ECO:0000256" key="4">
    <source>
        <dbReference type="ARBA" id="ARBA00022833"/>
    </source>
</evidence>
<evidence type="ECO:0000259" key="10">
    <source>
        <dbReference type="PROSITE" id="PS50199"/>
    </source>
</evidence>
<dbReference type="GO" id="GO:0003677">
    <property type="term" value="F:DNA binding"/>
    <property type="evidence" value="ECO:0007669"/>
    <property type="project" value="TreeGrafter"/>
</dbReference>
<protein>
    <recommendedName>
        <fullName evidence="10">RanBP2-type domain-containing protein</fullName>
    </recommendedName>
</protein>
<dbReference type="PANTHER" id="PTHR12920">
    <property type="entry name" value="RYBP AND YAF2-RELATED"/>
    <property type="match status" value="1"/>
</dbReference>
<keyword evidence="6" id="KW-0804">Transcription</keyword>
<dbReference type="OrthoDB" id="10063208at2759"/>
<dbReference type="Pfam" id="PF17219">
    <property type="entry name" value="YAF2_RYBP"/>
    <property type="match status" value="1"/>
</dbReference>
<dbReference type="PROSITE" id="PS01358">
    <property type="entry name" value="ZF_RANBP2_1"/>
    <property type="match status" value="1"/>
</dbReference>
<sequence>MDHIIEWQCPVCTLLNKASAFKCRMCGTAKGTSTRQSKHTVTFQQQFLAETLHKGARSYTRSSSLPGCSNTVASTSKRKLKGKASNKRNSTHRSWPTLNDIDRSTGKSYSVTVGSVTVVITEYRQLTSNR</sequence>
<dbReference type="Gene3D" id="4.10.1060.10">
    <property type="entry name" value="Zinc finger, RanBP2-type"/>
    <property type="match status" value="1"/>
</dbReference>
<dbReference type="PANTHER" id="PTHR12920:SF4">
    <property type="entry name" value="GEO03726P1"/>
    <property type="match status" value="1"/>
</dbReference>
<dbReference type="STRING" id="400682.A0A1X7V7X2"/>
<reference evidence="11" key="2">
    <citation type="submission" date="2017-05" db="UniProtKB">
        <authorList>
            <consortium name="EnsemblMetazoa"/>
        </authorList>
    </citation>
    <scope>IDENTIFICATION</scope>
</reference>
<evidence type="ECO:0000313" key="11">
    <source>
        <dbReference type="EnsemblMetazoa" id="Aqu2.1.36073_001"/>
    </source>
</evidence>
<dbReference type="EnsemblMetazoa" id="XM_011404659.2">
    <property type="protein sequence ID" value="XP_011402961.1"/>
    <property type="gene ID" value="LOC105312198"/>
</dbReference>
<keyword evidence="7" id="KW-0539">Nucleus</keyword>
<evidence type="ECO:0000256" key="5">
    <source>
        <dbReference type="ARBA" id="ARBA00023015"/>
    </source>
</evidence>
<dbReference type="SMART" id="SM00547">
    <property type="entry name" value="ZnF_RBZ"/>
    <property type="match status" value="1"/>
</dbReference>
<accession>A0A1X7V7X2</accession>
<keyword evidence="3 8" id="KW-0863">Zinc-finger</keyword>
<dbReference type="InterPro" id="IPR001876">
    <property type="entry name" value="Znf_RanBP2"/>
</dbReference>
<keyword evidence="12" id="KW-1185">Reference proteome</keyword>
<dbReference type="GO" id="GO:0003712">
    <property type="term" value="F:transcription coregulator activity"/>
    <property type="evidence" value="ECO:0007669"/>
    <property type="project" value="TreeGrafter"/>
</dbReference>
<evidence type="ECO:0000256" key="2">
    <source>
        <dbReference type="ARBA" id="ARBA00022723"/>
    </source>
</evidence>
<proteinExistence type="predicted"/>
<gene>
    <name evidence="11" type="primary">105312198</name>
</gene>
<organism evidence="11">
    <name type="scientific">Amphimedon queenslandica</name>
    <name type="common">Sponge</name>
    <dbReference type="NCBI Taxonomy" id="400682"/>
    <lineage>
        <taxon>Eukaryota</taxon>
        <taxon>Metazoa</taxon>
        <taxon>Porifera</taxon>
        <taxon>Demospongiae</taxon>
        <taxon>Heteroscleromorpha</taxon>
        <taxon>Haplosclerida</taxon>
        <taxon>Niphatidae</taxon>
        <taxon>Amphimedon</taxon>
    </lineage>
</organism>
<evidence type="ECO:0000256" key="1">
    <source>
        <dbReference type="ARBA" id="ARBA00004123"/>
    </source>
</evidence>
<name>A0A1X7V7X2_AMPQE</name>
<evidence type="ECO:0000313" key="12">
    <source>
        <dbReference type="Proteomes" id="UP000007879"/>
    </source>
</evidence>
<evidence type="ECO:0000256" key="8">
    <source>
        <dbReference type="PROSITE-ProRule" id="PRU00322"/>
    </source>
</evidence>
<feature type="compositionally biased region" description="Basic residues" evidence="9">
    <location>
        <begin position="76"/>
        <end position="91"/>
    </location>
</feature>
<dbReference type="InterPro" id="IPR036443">
    <property type="entry name" value="Znf_RanBP2_sf"/>
</dbReference>
<dbReference type="InterPro" id="IPR039958">
    <property type="entry name" value="RYBP/YAF2"/>
</dbReference>
<evidence type="ECO:0000256" key="9">
    <source>
        <dbReference type="SAM" id="MobiDB-lite"/>
    </source>
</evidence>
<feature type="region of interest" description="Disordered" evidence="9">
    <location>
        <begin position="58"/>
        <end position="99"/>
    </location>
</feature>
<dbReference type="KEGG" id="aqu:105312198"/>
<evidence type="ECO:0000256" key="6">
    <source>
        <dbReference type="ARBA" id="ARBA00023163"/>
    </source>
</evidence>
<dbReference type="InterPro" id="IPR033774">
    <property type="entry name" value="YAF2_RYBP"/>
</dbReference>
<dbReference type="PROSITE" id="PS50199">
    <property type="entry name" value="ZF_RANBP2_2"/>
    <property type="match status" value="1"/>
</dbReference>
<comment type="subcellular location">
    <subcellularLocation>
        <location evidence="1">Nucleus</location>
    </subcellularLocation>
</comment>
<dbReference type="Proteomes" id="UP000007879">
    <property type="component" value="Unassembled WGS sequence"/>
</dbReference>
<keyword evidence="4" id="KW-0862">Zinc</keyword>
<dbReference type="GO" id="GO:0008270">
    <property type="term" value="F:zinc ion binding"/>
    <property type="evidence" value="ECO:0007669"/>
    <property type="project" value="UniProtKB-KW"/>
</dbReference>
<dbReference type="GO" id="GO:0005634">
    <property type="term" value="C:nucleus"/>
    <property type="evidence" value="ECO:0007669"/>
    <property type="project" value="UniProtKB-SubCell"/>
</dbReference>